<dbReference type="PANTHER" id="PTHR11070:SF48">
    <property type="entry name" value="ATP-DEPENDENT HELICASE_NUCLEASE SUBUNIT A"/>
    <property type="match status" value="1"/>
</dbReference>
<dbReference type="SUPFAM" id="SSF52980">
    <property type="entry name" value="Restriction endonuclease-like"/>
    <property type="match status" value="1"/>
</dbReference>
<dbReference type="EC" id="3.1.-.-" evidence="13"/>
<evidence type="ECO:0000256" key="8">
    <source>
        <dbReference type="ARBA" id="ARBA00023125"/>
    </source>
</evidence>
<keyword evidence="1 13" id="KW-0540">Nuclease</keyword>
<evidence type="ECO:0000256" key="7">
    <source>
        <dbReference type="ARBA" id="ARBA00022840"/>
    </source>
</evidence>
<dbReference type="GO" id="GO:0008408">
    <property type="term" value="F:3'-5' exonuclease activity"/>
    <property type="evidence" value="ECO:0007669"/>
    <property type="project" value="UniProtKB-UniRule"/>
</dbReference>
<dbReference type="InterPro" id="IPR000212">
    <property type="entry name" value="DNA_helicase_UvrD/REP"/>
</dbReference>
<dbReference type="STRING" id="37658.SAMN05661086_00155"/>
<keyword evidence="10 13" id="KW-0413">Isomerase</keyword>
<dbReference type="Proteomes" id="UP000199659">
    <property type="component" value="Unassembled WGS sequence"/>
</dbReference>
<comment type="catalytic activity">
    <reaction evidence="12 13">
        <text>ATP + H2O = ADP + phosphate + H(+)</text>
        <dbReference type="Rhea" id="RHEA:13065"/>
        <dbReference type="ChEBI" id="CHEBI:15377"/>
        <dbReference type="ChEBI" id="CHEBI:15378"/>
        <dbReference type="ChEBI" id="CHEBI:30616"/>
        <dbReference type="ChEBI" id="CHEBI:43474"/>
        <dbReference type="ChEBI" id="CHEBI:456216"/>
        <dbReference type="EC" id="5.6.2.4"/>
    </reaction>
</comment>
<keyword evidence="2 13" id="KW-0547">Nucleotide-binding</keyword>
<dbReference type="InterPro" id="IPR011604">
    <property type="entry name" value="PDDEXK-like_dom_sf"/>
</dbReference>
<evidence type="ECO:0000256" key="9">
    <source>
        <dbReference type="ARBA" id="ARBA00023204"/>
    </source>
</evidence>
<dbReference type="GO" id="GO:0033202">
    <property type="term" value="C:DNA helicase complex"/>
    <property type="evidence" value="ECO:0007669"/>
    <property type="project" value="TreeGrafter"/>
</dbReference>
<keyword evidence="4 13" id="KW-0378">Hydrolase</keyword>
<feature type="domain" description="UvrD-like helicase ATP-binding" evidence="16">
    <location>
        <begin position="4"/>
        <end position="478"/>
    </location>
</feature>
<accession>A0A1I6HQ09</accession>
<keyword evidence="15" id="KW-0175">Coiled coil</keyword>
<dbReference type="GO" id="GO:0005524">
    <property type="term" value="F:ATP binding"/>
    <property type="evidence" value="ECO:0007669"/>
    <property type="project" value="UniProtKB-UniRule"/>
</dbReference>
<feature type="binding site" evidence="14">
    <location>
        <begin position="25"/>
        <end position="32"/>
    </location>
    <ligand>
        <name>ATP</name>
        <dbReference type="ChEBI" id="CHEBI:30616"/>
    </ligand>
</feature>
<evidence type="ECO:0000256" key="15">
    <source>
        <dbReference type="SAM" id="Coils"/>
    </source>
</evidence>
<evidence type="ECO:0000256" key="14">
    <source>
        <dbReference type="PROSITE-ProRule" id="PRU00560"/>
    </source>
</evidence>
<dbReference type="AlphaFoldDB" id="A0A1I6HQ09"/>
<evidence type="ECO:0000256" key="3">
    <source>
        <dbReference type="ARBA" id="ARBA00022763"/>
    </source>
</evidence>
<feature type="domain" description="UvrD-like helicase C-terminal" evidence="17">
    <location>
        <begin position="516"/>
        <end position="800"/>
    </location>
</feature>
<dbReference type="CDD" id="cd17932">
    <property type="entry name" value="DEXQc_UvrD"/>
    <property type="match status" value="1"/>
</dbReference>
<dbReference type="GO" id="GO:0005829">
    <property type="term" value="C:cytosol"/>
    <property type="evidence" value="ECO:0007669"/>
    <property type="project" value="TreeGrafter"/>
</dbReference>
<evidence type="ECO:0000256" key="4">
    <source>
        <dbReference type="ARBA" id="ARBA00022801"/>
    </source>
</evidence>
<dbReference type="InterPro" id="IPR014017">
    <property type="entry name" value="DNA_helicase_UvrD-like_C"/>
</dbReference>
<organism evidence="18 19">
    <name type="scientific">Anaeromicropila populeti</name>
    <dbReference type="NCBI Taxonomy" id="37658"/>
    <lineage>
        <taxon>Bacteria</taxon>
        <taxon>Bacillati</taxon>
        <taxon>Bacillota</taxon>
        <taxon>Clostridia</taxon>
        <taxon>Lachnospirales</taxon>
        <taxon>Lachnospiraceae</taxon>
        <taxon>Anaeromicropila</taxon>
    </lineage>
</organism>
<feature type="coiled-coil region" evidence="15">
    <location>
        <begin position="886"/>
        <end position="913"/>
    </location>
</feature>
<evidence type="ECO:0000259" key="17">
    <source>
        <dbReference type="PROSITE" id="PS51217"/>
    </source>
</evidence>
<comment type="function">
    <text evidence="13">The heterodimer acts as both an ATP-dependent DNA helicase and an ATP-dependent, dual-direction single-stranded exonuclease. Recognizes the chi site generating a DNA molecule suitable for the initiation of homologous recombination. The AddA nuclease domain is required for chi fragment generation; this subunit has the helicase and 3' -&gt; 5' nuclease activities.</text>
</comment>
<evidence type="ECO:0000256" key="2">
    <source>
        <dbReference type="ARBA" id="ARBA00022741"/>
    </source>
</evidence>
<dbReference type="GO" id="GO:0000724">
    <property type="term" value="P:double-strand break repair via homologous recombination"/>
    <property type="evidence" value="ECO:0007669"/>
    <property type="project" value="UniProtKB-UniRule"/>
</dbReference>
<proteinExistence type="inferred from homology"/>
<sequence>MSNMVWTEEQKKVIEARGQNILVSAAAGSGKTAVLVERIIQKVISQENPVDIDRMLIVTFTKAAAAEMRERIEKALDSKLREGMDNVHLQKQMTLVHNAQITTIHSFCNYVIRNYFNTINIDPAIRLGDEVELTLLKGDVVDELLEEKYAEEEESFYQFIEAYSTGKTDDGIGDFILQLYDFSISHPWPKDWLLEQKESFSISTVEDMEKSEWLQFLLHVIHNSLTELPDKCCQAMEIAKEPGGPGAYLEALESDLEIARQLTEKYSFVEYYDIITNVEWKKLKRVSKKDEVDPDKQELVKRIRSEVKETIEGIAKKYFFQSMEQMLVDLQATKNHMCTLIDLTILFADKFREKKLEKKVMDFNDLEHLALNILVSKDEKGQVVFSPAALELSEFYDEIMIDEYQDSNLVQEWILKSISKERFQQPNMFMVGDVKQSIYKFRLAKPELFMEKLRAYKLEEAENGPGLRIDLDKNFRSRDIVLDFVNFIFQQMMQKKMGEVEYDRAAELKPGADYPETGENYASQVEILFLVPEEKEAAGEEGEEQAEETERELEARIVAKKIKTMMQMQKVYDKELGSYREMKFSDIVILLRTISGWSEEFTNILMAEGIPAVSDTQIGYFSALEVKTVLNMLSIIDNPKQDIPLAAVLHSPMYQFSSEELAIIRAFYLKGDLYEAVYSYGAEGEILELKEKVNVFLNQLNKFRYMVPYTSIHSLIQSVIEDTGYGSFVAVMPAGQRRTGNLDMLIRKAIDFEATSYKGLFQFNRYIEKLHKYNIDFGEAGGDEAATDAVRIMSIHKSKGLEFPVVFVSGLGKQFNLQDARSKLLLHEELGLGPDFIDPVIRIKRTTLRKKAIQTKIQLESLGEELRVLYVALTRAKESLILTGFVKKGIELIEKWEENKEREKRELDFLTLSSAHCFLDWIGAAVYYPNAAKLNIQYVSLKNMVFDEVKKQITEELQKEELLNWDCTNSYDVLIGNEIARRMEYEYQYRREQEIPVKFTVSELKRLLGNIKEEEIQEGEALFPEEKGQQAAPVPNFISKTENTTSMRKGILYHKVMQEIDFNKIDTEDDIVKEIDRLVEEGLILEEEKKEVSVKKVMNFFDSDLAILMKEAKKKGKLYREKQFVIGLPAKELPGGFDSGELVLIQGIIDAYIQTEKGLVLIDYKTDYVPRNGVSSFLNRYRPQLDYYQRALEHITGEKVEKKCIYSFFMGKEFWI</sequence>
<dbReference type="Gene3D" id="3.90.320.10">
    <property type="match status" value="1"/>
</dbReference>
<comment type="similarity">
    <text evidence="13">Belongs to the helicase family. AddA subfamily.</text>
</comment>
<dbReference type="PANTHER" id="PTHR11070">
    <property type="entry name" value="UVRD / RECB / PCRA DNA HELICASE FAMILY MEMBER"/>
    <property type="match status" value="1"/>
</dbReference>
<dbReference type="EC" id="5.6.2.4" evidence="13"/>
<dbReference type="SUPFAM" id="SSF52540">
    <property type="entry name" value="P-loop containing nucleoside triphosphate hydrolases"/>
    <property type="match status" value="1"/>
</dbReference>
<dbReference type="NCBIfam" id="TIGR02785">
    <property type="entry name" value="addA_Gpos"/>
    <property type="match status" value="1"/>
</dbReference>
<dbReference type="InterPro" id="IPR011335">
    <property type="entry name" value="Restrct_endonuc-II-like"/>
</dbReference>
<evidence type="ECO:0000256" key="13">
    <source>
        <dbReference type="HAMAP-Rule" id="MF_01451"/>
    </source>
</evidence>
<dbReference type="GO" id="GO:0016887">
    <property type="term" value="F:ATP hydrolysis activity"/>
    <property type="evidence" value="ECO:0007669"/>
    <property type="project" value="RHEA"/>
</dbReference>
<keyword evidence="19" id="KW-1185">Reference proteome</keyword>
<evidence type="ECO:0000313" key="18">
    <source>
        <dbReference type="EMBL" id="SFR56468.1"/>
    </source>
</evidence>
<keyword evidence="5 13" id="KW-0347">Helicase</keyword>
<name>A0A1I6HQ09_9FIRM</name>
<comment type="catalytic activity">
    <reaction evidence="11 13">
        <text>Couples ATP hydrolysis with the unwinding of duplex DNA by translocating in the 3'-5' direction.</text>
        <dbReference type="EC" id="5.6.2.4"/>
    </reaction>
</comment>
<dbReference type="Pfam" id="PF12705">
    <property type="entry name" value="PDDEXK_1"/>
    <property type="match status" value="1"/>
</dbReference>
<evidence type="ECO:0000256" key="10">
    <source>
        <dbReference type="ARBA" id="ARBA00023235"/>
    </source>
</evidence>
<keyword evidence="6 13" id="KW-0269">Exonuclease</keyword>
<keyword evidence="8 13" id="KW-0238">DNA-binding</keyword>
<dbReference type="InterPro" id="IPR038726">
    <property type="entry name" value="PDDEXK_AddAB-type"/>
</dbReference>
<protein>
    <recommendedName>
        <fullName evidence="13">ATP-dependent helicase/nuclease subunit A</fullName>
        <ecNumber evidence="13">3.1.-.-</ecNumber>
        <ecNumber evidence="13">5.6.2.4</ecNumber>
    </recommendedName>
    <alternativeName>
        <fullName evidence="13">ATP-dependent helicase/nuclease AddA</fullName>
    </alternativeName>
    <alternativeName>
        <fullName evidence="13">DNA 3'-5' helicase AddA</fullName>
    </alternativeName>
</protein>
<dbReference type="RefSeq" id="WP_177214479.1">
    <property type="nucleotide sequence ID" value="NZ_FOYZ01000001.1"/>
</dbReference>
<dbReference type="Pfam" id="PF13361">
    <property type="entry name" value="UvrD_C"/>
    <property type="match status" value="1"/>
</dbReference>
<dbReference type="InterPro" id="IPR014016">
    <property type="entry name" value="UvrD-like_ATP-bd"/>
</dbReference>
<keyword evidence="3 13" id="KW-0227">DNA damage</keyword>
<evidence type="ECO:0000259" key="16">
    <source>
        <dbReference type="PROSITE" id="PS51198"/>
    </source>
</evidence>
<dbReference type="PROSITE" id="PS51198">
    <property type="entry name" value="UVRD_HELICASE_ATP_BIND"/>
    <property type="match status" value="1"/>
</dbReference>
<dbReference type="GO" id="GO:0003690">
    <property type="term" value="F:double-stranded DNA binding"/>
    <property type="evidence" value="ECO:0007669"/>
    <property type="project" value="UniProtKB-UniRule"/>
</dbReference>
<gene>
    <name evidence="13" type="primary">addA</name>
    <name evidence="18" type="ORF">SAMN05661086_00155</name>
</gene>
<dbReference type="GO" id="GO:0043138">
    <property type="term" value="F:3'-5' DNA helicase activity"/>
    <property type="evidence" value="ECO:0007669"/>
    <property type="project" value="UniProtKB-UniRule"/>
</dbReference>
<dbReference type="InterPro" id="IPR027417">
    <property type="entry name" value="P-loop_NTPase"/>
</dbReference>
<dbReference type="HAMAP" id="MF_01451">
    <property type="entry name" value="AddA"/>
    <property type="match status" value="1"/>
</dbReference>
<keyword evidence="9 13" id="KW-0234">DNA repair</keyword>
<comment type="subunit">
    <text evidence="13">Heterodimer of AddA and AddB/RexB.</text>
</comment>
<evidence type="ECO:0000256" key="5">
    <source>
        <dbReference type="ARBA" id="ARBA00022806"/>
    </source>
</evidence>
<dbReference type="Gene3D" id="3.40.50.300">
    <property type="entry name" value="P-loop containing nucleotide triphosphate hydrolases"/>
    <property type="match status" value="4"/>
</dbReference>
<evidence type="ECO:0000256" key="1">
    <source>
        <dbReference type="ARBA" id="ARBA00022722"/>
    </source>
</evidence>
<dbReference type="FunFam" id="3.40.50.300:FF:001236">
    <property type="entry name" value="ATP-dependent helicase/nuclease subunit A"/>
    <property type="match status" value="1"/>
</dbReference>
<evidence type="ECO:0000256" key="11">
    <source>
        <dbReference type="ARBA" id="ARBA00034617"/>
    </source>
</evidence>
<evidence type="ECO:0000313" key="19">
    <source>
        <dbReference type="Proteomes" id="UP000199659"/>
    </source>
</evidence>
<dbReference type="EMBL" id="FOYZ01000001">
    <property type="protein sequence ID" value="SFR56468.1"/>
    <property type="molecule type" value="Genomic_DNA"/>
</dbReference>
<comment type="cofactor">
    <cofactor evidence="13">
        <name>Mg(2+)</name>
        <dbReference type="ChEBI" id="CHEBI:18420"/>
    </cofactor>
</comment>
<dbReference type="Pfam" id="PF00580">
    <property type="entry name" value="UvrD-helicase"/>
    <property type="match status" value="1"/>
</dbReference>
<dbReference type="Gene3D" id="1.10.274.50">
    <property type="match status" value="1"/>
</dbReference>
<dbReference type="PROSITE" id="PS51217">
    <property type="entry name" value="UVRD_HELICASE_CTER"/>
    <property type="match status" value="1"/>
</dbReference>
<keyword evidence="7 13" id="KW-0067">ATP-binding</keyword>
<dbReference type="InterPro" id="IPR014152">
    <property type="entry name" value="AddA"/>
</dbReference>
<evidence type="ECO:0000256" key="6">
    <source>
        <dbReference type="ARBA" id="ARBA00022839"/>
    </source>
</evidence>
<reference evidence="18 19" key="1">
    <citation type="submission" date="2016-10" db="EMBL/GenBank/DDBJ databases">
        <authorList>
            <person name="de Groot N.N."/>
        </authorList>
    </citation>
    <scope>NUCLEOTIDE SEQUENCE [LARGE SCALE GENOMIC DNA]</scope>
    <source>
        <strain evidence="18 19">743A</strain>
    </source>
</reference>
<evidence type="ECO:0000256" key="12">
    <source>
        <dbReference type="ARBA" id="ARBA00048988"/>
    </source>
</evidence>